<keyword evidence="6" id="KW-0732">Signal</keyword>
<dbReference type="GO" id="GO:0009055">
    <property type="term" value="F:electron transfer activity"/>
    <property type="evidence" value="ECO:0007669"/>
    <property type="project" value="InterPro"/>
</dbReference>
<feature type="chain" id="PRO_5004223526" evidence="6">
    <location>
        <begin position="26"/>
        <end position="262"/>
    </location>
</feature>
<sequence length="262" mass="27748">MARGILRAAVSRVCLVLVLSLAAHAYGDPGKDLFDKQCSGCHTVGGGDSGGPDLKGVTDRRSEEWLESIIIEPDKLAATDPARKELIKKYGYEMPKLGIGHDDAIKIITWLRGGGGGAQTGSPPADEHPEVVVTPALVAKGKAFFTGQKPLANGGAPCIACHRISTPGITGGNLAVSNLSASYQKMGEKGMRGALKALKFPTMKKIYENRPLTDDEVTSLIALYKDAALTKSTPSASFFPAYGAGTFVVFLVGLTLYKRRTR</sequence>
<keyword evidence="3 4" id="KW-0408">Iron</keyword>
<feature type="domain" description="Cytochrome c" evidence="7">
    <location>
        <begin position="25"/>
        <end position="228"/>
    </location>
</feature>
<reference evidence="8 9" key="2">
    <citation type="journal article" date="2009" name="BMC Microbiol.">
        <title>The genome sequence of Geobacter metallireducens: features of metabolism, physiology and regulation common and dissimilar to Geobacter sulfurreducens.</title>
        <authorList>
            <person name="Aklujkar M."/>
            <person name="Krushkal J."/>
            <person name="DiBartolo G."/>
            <person name="Lapidus A."/>
            <person name="Land M.L."/>
            <person name="Lovley D.R."/>
        </authorList>
    </citation>
    <scope>NUCLEOTIDE SEQUENCE [LARGE SCALE GENOMIC DNA]</scope>
    <source>
        <strain evidence="9">ATCC 53774 / DSM 7210 / GS-15</strain>
    </source>
</reference>
<dbReference type="GO" id="GO:0020037">
    <property type="term" value="F:heme binding"/>
    <property type="evidence" value="ECO:0007669"/>
    <property type="project" value="InterPro"/>
</dbReference>
<evidence type="ECO:0000256" key="5">
    <source>
        <dbReference type="SAM" id="Phobius"/>
    </source>
</evidence>
<dbReference type="Proteomes" id="UP000007073">
    <property type="component" value="Chromosome"/>
</dbReference>
<keyword evidence="5" id="KW-1133">Transmembrane helix</keyword>
<evidence type="ECO:0000256" key="3">
    <source>
        <dbReference type="ARBA" id="ARBA00023004"/>
    </source>
</evidence>
<evidence type="ECO:0000256" key="6">
    <source>
        <dbReference type="SAM" id="SignalP"/>
    </source>
</evidence>
<keyword evidence="1 4" id="KW-0349">Heme</keyword>
<dbReference type="STRING" id="269799.Gmet_0328"/>
<dbReference type="InterPro" id="IPR009056">
    <property type="entry name" value="Cyt_c-like_dom"/>
</dbReference>
<dbReference type="eggNOG" id="COG2863">
    <property type="taxonomic scope" value="Bacteria"/>
</dbReference>
<keyword evidence="9" id="KW-1185">Reference proteome</keyword>
<gene>
    <name evidence="8" type="primary">narC-1</name>
    <name evidence="8" type="ordered locus">Gmet_0328</name>
</gene>
<dbReference type="EMBL" id="CP000148">
    <property type="protein sequence ID" value="ABB30571.1"/>
    <property type="molecule type" value="Genomic_DNA"/>
</dbReference>
<evidence type="ECO:0000259" key="7">
    <source>
        <dbReference type="PROSITE" id="PS51007"/>
    </source>
</evidence>
<evidence type="ECO:0000256" key="4">
    <source>
        <dbReference type="PROSITE-ProRule" id="PRU00433"/>
    </source>
</evidence>
<dbReference type="eggNOG" id="COG2010">
    <property type="taxonomic scope" value="Bacteria"/>
</dbReference>
<evidence type="ECO:0000256" key="2">
    <source>
        <dbReference type="ARBA" id="ARBA00022723"/>
    </source>
</evidence>
<dbReference type="InterPro" id="IPR036909">
    <property type="entry name" value="Cyt_c-like_dom_sf"/>
</dbReference>
<keyword evidence="5" id="KW-0472">Membrane</keyword>
<feature type="signal peptide" evidence="6">
    <location>
        <begin position="1"/>
        <end position="25"/>
    </location>
</feature>
<evidence type="ECO:0000256" key="1">
    <source>
        <dbReference type="ARBA" id="ARBA00022617"/>
    </source>
</evidence>
<keyword evidence="2 4" id="KW-0479">Metal-binding</keyword>
<dbReference type="Gene3D" id="1.10.760.10">
    <property type="entry name" value="Cytochrome c-like domain"/>
    <property type="match status" value="1"/>
</dbReference>
<feature type="transmembrane region" description="Helical" evidence="5">
    <location>
        <begin position="239"/>
        <end position="257"/>
    </location>
</feature>
<dbReference type="PROSITE" id="PS51007">
    <property type="entry name" value="CYTC"/>
    <property type="match status" value="1"/>
</dbReference>
<name>Q39YV3_GEOMG</name>
<keyword evidence="5" id="KW-0812">Transmembrane</keyword>
<dbReference type="SUPFAM" id="SSF46626">
    <property type="entry name" value="Cytochrome c"/>
    <property type="match status" value="2"/>
</dbReference>
<accession>Q39YV3</accession>
<dbReference type="KEGG" id="gme:Gmet_0328"/>
<dbReference type="HOGENOM" id="CLU_073827_0_0_7"/>
<proteinExistence type="predicted"/>
<reference evidence="8 9" key="1">
    <citation type="submission" date="2005-10" db="EMBL/GenBank/DDBJ databases">
        <title>Complete sequence of Geobacter metallireducens GS-15.</title>
        <authorList>
            <consortium name="US DOE Joint Genome Institute"/>
            <person name="Copeland A."/>
            <person name="Lucas S."/>
            <person name="Lapidus A."/>
            <person name="Barry K."/>
            <person name="Detter J.C."/>
            <person name="Glavina T."/>
            <person name="Hammon N."/>
            <person name="Israni S."/>
            <person name="Pitluck S."/>
            <person name="Di Bartolo G."/>
            <person name="Chain P."/>
            <person name="Schmutz J."/>
            <person name="Larimer F."/>
            <person name="Land M."/>
            <person name="Kyrpides N."/>
            <person name="Ivanova N."/>
            <person name="Richardson P."/>
        </authorList>
    </citation>
    <scope>NUCLEOTIDE SEQUENCE [LARGE SCALE GENOMIC DNA]</scope>
    <source>
        <strain evidence="9">ATCC 53774 / DSM 7210 / GS-15</strain>
    </source>
</reference>
<organism evidence="8 9">
    <name type="scientific">Geobacter metallireducens (strain ATCC 53774 / DSM 7210 / GS-15)</name>
    <dbReference type="NCBI Taxonomy" id="269799"/>
    <lineage>
        <taxon>Bacteria</taxon>
        <taxon>Pseudomonadati</taxon>
        <taxon>Thermodesulfobacteriota</taxon>
        <taxon>Desulfuromonadia</taxon>
        <taxon>Geobacterales</taxon>
        <taxon>Geobacteraceae</taxon>
        <taxon>Geobacter</taxon>
    </lineage>
</organism>
<dbReference type="RefSeq" id="WP_004512300.1">
    <property type="nucleotide sequence ID" value="NC_007517.1"/>
</dbReference>
<protein>
    <submittedName>
        <fullName evidence="8">Respiratory nitrate reductase, cytochrome c</fullName>
    </submittedName>
</protein>
<dbReference type="Pfam" id="PF00034">
    <property type="entry name" value="Cytochrom_C"/>
    <property type="match status" value="1"/>
</dbReference>
<evidence type="ECO:0000313" key="8">
    <source>
        <dbReference type="EMBL" id="ABB30571.1"/>
    </source>
</evidence>
<evidence type="ECO:0000313" key="9">
    <source>
        <dbReference type="Proteomes" id="UP000007073"/>
    </source>
</evidence>
<dbReference type="GO" id="GO:0046872">
    <property type="term" value="F:metal ion binding"/>
    <property type="evidence" value="ECO:0007669"/>
    <property type="project" value="UniProtKB-KW"/>
</dbReference>
<dbReference type="AlphaFoldDB" id="Q39YV3"/>